<keyword evidence="12" id="KW-1185">Reference proteome</keyword>
<sequence length="676" mass="75980">MNSRVERKKRKISPYSIMFFIILAVIGGVSLFQIMDKREHREVQKAANTFIQLVENKEYEKLGDVLEKQSYTSLDYTLEEVIDKYDHIFNGISSKNIHASNITLEKINNHEHELSYQLSFTTPLGTLEKLNYQTTLKKADGHYRVKWDPSLILPGMEGKDKVAFHYIEAERGEIKDHFGNGLAVNEEFKWVGVVPKELGQGSEKENTLQSISQQFGIPIEEIHQKINQSWVKDDLFVPLKIIESDKAEVIPGVAYQNTKLRYYPLKEAAAHLIGYIGNVTKEDLDKNPNFAEGDMIGKAGLEKALDQELRGRDGGEILIVDEQGNQKEVIQRVEKVDGEDIQLTIDSYIQLEAVKHLNGNAGSTVVMNPKEGGLYAVVSSPSYDPNKMVQGLSQKEYDQYANDENKPFISRFAVGYAPGSTFKTITASIGLDAKVTYPDKLSNIKGLSWKKDGTWGSYSVTRVSNVQNVDMRKALIYSDNIYFAQEALEMGEKTFRNGLNQFIFGEELELPIVMNPAQISKQRSFDSEILLADTAYGQGELLITPIQQAAMYTVFQNEGKLVYPKLLVDKSERKTKSAITSSTAHEMKKSLTEVVSDPNGTAHLLYNSSHQLAAKTGTAELKMKQGEKGNENSFLLAFDAEQDSFLLLSLVEQYTPGSSATQMNQSFIEQLFLYLN</sequence>
<dbReference type="SUPFAM" id="SSF56519">
    <property type="entry name" value="Penicillin binding protein dimerisation domain"/>
    <property type="match status" value="1"/>
</dbReference>
<evidence type="ECO:0000256" key="3">
    <source>
        <dbReference type="ARBA" id="ARBA00007171"/>
    </source>
</evidence>
<dbReference type="Pfam" id="PF05223">
    <property type="entry name" value="MecA_N"/>
    <property type="match status" value="1"/>
</dbReference>
<dbReference type="PANTHER" id="PTHR30627:SF25">
    <property type="entry name" value="PENICILLIN-BINDING PROTEIN 3"/>
    <property type="match status" value="1"/>
</dbReference>
<evidence type="ECO:0000313" key="11">
    <source>
        <dbReference type="EMBL" id="MFK9090311.1"/>
    </source>
</evidence>
<comment type="caution">
    <text evidence="11">The sequence shown here is derived from an EMBL/GenBank/DDBJ whole genome shotgun (WGS) entry which is preliminary data.</text>
</comment>
<evidence type="ECO:0000256" key="2">
    <source>
        <dbReference type="ARBA" id="ARBA00004752"/>
    </source>
</evidence>
<evidence type="ECO:0000256" key="5">
    <source>
        <dbReference type="ARBA" id="ARBA00023136"/>
    </source>
</evidence>
<dbReference type="InterPro" id="IPR005311">
    <property type="entry name" value="PBP_dimer"/>
</dbReference>
<dbReference type="InterPro" id="IPR001460">
    <property type="entry name" value="PCN-bd_Tpept"/>
</dbReference>
<feature type="transmembrane region" description="Helical" evidence="7">
    <location>
        <begin position="12"/>
        <end position="35"/>
    </location>
</feature>
<dbReference type="EMBL" id="JBJHQH010000002">
    <property type="protein sequence ID" value="MFK9090311.1"/>
    <property type="molecule type" value="Genomic_DNA"/>
</dbReference>
<dbReference type="PANTHER" id="PTHR30627">
    <property type="entry name" value="PEPTIDOGLYCAN D,D-TRANSPEPTIDASE"/>
    <property type="match status" value="1"/>
</dbReference>
<keyword evidence="7" id="KW-1133">Transmembrane helix</keyword>
<evidence type="ECO:0000259" key="8">
    <source>
        <dbReference type="Pfam" id="PF00905"/>
    </source>
</evidence>
<evidence type="ECO:0000256" key="7">
    <source>
        <dbReference type="SAM" id="Phobius"/>
    </source>
</evidence>
<evidence type="ECO:0000259" key="9">
    <source>
        <dbReference type="Pfam" id="PF03717"/>
    </source>
</evidence>
<evidence type="ECO:0000259" key="10">
    <source>
        <dbReference type="Pfam" id="PF05223"/>
    </source>
</evidence>
<evidence type="ECO:0000256" key="1">
    <source>
        <dbReference type="ARBA" id="ARBA00004370"/>
    </source>
</evidence>
<feature type="domain" description="Penicillin-binding protein transpeptidase" evidence="8">
    <location>
        <begin position="362"/>
        <end position="655"/>
    </location>
</feature>
<dbReference type="Pfam" id="PF03717">
    <property type="entry name" value="PBP_dimer"/>
    <property type="match status" value="1"/>
</dbReference>
<keyword evidence="7" id="KW-0812">Transmembrane</keyword>
<evidence type="ECO:0000256" key="4">
    <source>
        <dbReference type="ARBA" id="ARBA00012448"/>
    </source>
</evidence>
<dbReference type="InterPro" id="IPR036138">
    <property type="entry name" value="PBP_dimer_sf"/>
</dbReference>
<dbReference type="Pfam" id="PF00905">
    <property type="entry name" value="Transpeptidase"/>
    <property type="match status" value="1"/>
</dbReference>
<dbReference type="SUPFAM" id="SSF56601">
    <property type="entry name" value="beta-lactamase/transpeptidase-like"/>
    <property type="match status" value="1"/>
</dbReference>
<feature type="domain" description="NTF2-like N-terminal transpeptidase" evidence="10">
    <location>
        <begin position="44"/>
        <end position="159"/>
    </location>
</feature>
<dbReference type="Proteomes" id="UP001623041">
    <property type="component" value="Unassembled WGS sequence"/>
</dbReference>
<dbReference type="EC" id="3.4.16.4" evidence="4"/>
<dbReference type="Gene3D" id="3.10.450.100">
    <property type="entry name" value="NTF2-like, domain 1"/>
    <property type="match status" value="1"/>
</dbReference>
<reference evidence="11 12" key="1">
    <citation type="submission" date="2024-11" db="EMBL/GenBank/DDBJ databases">
        <authorList>
            <person name="Lucas J.A."/>
        </authorList>
    </citation>
    <scope>NUCLEOTIDE SEQUENCE [LARGE SCALE GENOMIC DNA]</scope>
    <source>
        <strain evidence="11 12">Z 5.4</strain>
    </source>
</reference>
<feature type="domain" description="Penicillin-binding protein dimerisation" evidence="9">
    <location>
        <begin position="167"/>
        <end position="329"/>
    </location>
</feature>
<dbReference type="Gene3D" id="3.40.710.10">
    <property type="entry name" value="DD-peptidase/beta-lactamase superfamily"/>
    <property type="match status" value="1"/>
</dbReference>
<keyword evidence="5 7" id="KW-0472">Membrane</keyword>
<dbReference type="RefSeq" id="WP_406579022.1">
    <property type="nucleotide sequence ID" value="NZ_JBJHQH010000002.1"/>
</dbReference>
<comment type="pathway">
    <text evidence="2">Cell wall biogenesis; peptidoglycan biosynthesis.</text>
</comment>
<organism evidence="11 12">
    <name type="scientific">Bacillus salipaludis</name>
    <dbReference type="NCBI Taxonomy" id="2547811"/>
    <lineage>
        <taxon>Bacteria</taxon>
        <taxon>Bacillati</taxon>
        <taxon>Bacillota</taxon>
        <taxon>Bacilli</taxon>
        <taxon>Bacillales</taxon>
        <taxon>Bacillaceae</taxon>
        <taxon>Bacillus</taxon>
    </lineage>
</organism>
<dbReference type="SUPFAM" id="SSF54427">
    <property type="entry name" value="NTF2-like"/>
    <property type="match status" value="1"/>
</dbReference>
<comment type="similarity">
    <text evidence="3">Belongs to the transpeptidase family.</text>
</comment>
<comment type="subcellular location">
    <subcellularLocation>
        <location evidence="1">Membrane</location>
    </subcellularLocation>
</comment>
<dbReference type="InterPro" id="IPR012338">
    <property type="entry name" value="Beta-lactam/transpept-like"/>
</dbReference>
<dbReference type="InterPro" id="IPR032710">
    <property type="entry name" value="NTF2-like_dom_sf"/>
</dbReference>
<evidence type="ECO:0000313" key="12">
    <source>
        <dbReference type="Proteomes" id="UP001623041"/>
    </source>
</evidence>
<dbReference type="Gene3D" id="3.30.1390.30">
    <property type="entry name" value="Penicillin-binding protein 2a, domain 3"/>
    <property type="match status" value="1"/>
</dbReference>
<comment type="catalytic activity">
    <reaction evidence="6">
        <text>Preferential cleavage: (Ac)2-L-Lys-D-Ala-|-D-Ala. Also transpeptidation of peptidyl-alanyl moieties that are N-acyl substituents of D-alanine.</text>
        <dbReference type="EC" id="3.4.16.4"/>
    </reaction>
</comment>
<proteinExistence type="inferred from homology"/>
<name>A0ABW8RA32_9BACI</name>
<accession>A0ABW8RA32</accession>
<gene>
    <name evidence="11" type="ORF">ACJEBI_02285</name>
</gene>
<dbReference type="InterPro" id="IPR050515">
    <property type="entry name" value="Beta-lactam/transpept"/>
</dbReference>
<dbReference type="InterPro" id="IPR007887">
    <property type="entry name" value="MecA_N"/>
</dbReference>
<evidence type="ECO:0000256" key="6">
    <source>
        <dbReference type="ARBA" id="ARBA00034000"/>
    </source>
</evidence>
<dbReference type="Gene3D" id="3.90.1310.10">
    <property type="entry name" value="Penicillin-binding protein 2a (Domain 2)"/>
    <property type="match status" value="1"/>
</dbReference>
<protein>
    <recommendedName>
        <fullName evidence="4">serine-type D-Ala-D-Ala carboxypeptidase</fullName>
        <ecNumber evidence="4">3.4.16.4</ecNumber>
    </recommendedName>
</protein>